<dbReference type="InterPro" id="IPR002213">
    <property type="entry name" value="UDP_glucos_trans"/>
</dbReference>
<proteinExistence type="inferred from homology"/>
<evidence type="ECO:0000313" key="4">
    <source>
        <dbReference type="EMBL" id="KAH8483613.1"/>
    </source>
</evidence>
<name>A0A8T2WU10_POPDE</name>
<dbReference type="SUPFAM" id="SSF53756">
    <property type="entry name" value="UDP-Glycosyltransferase/glycogen phosphorylase"/>
    <property type="match status" value="1"/>
</dbReference>
<reference evidence="4" key="1">
    <citation type="journal article" date="2021" name="J. Hered.">
        <title>Genome Assembly of Salicaceae Populus deltoides (Eastern Cottonwood) I-69 Based on Nanopore Sequencing and Hi-C Technologies.</title>
        <authorList>
            <person name="Bai S."/>
            <person name="Wu H."/>
            <person name="Zhang J."/>
            <person name="Pan Z."/>
            <person name="Zhao W."/>
            <person name="Li Z."/>
            <person name="Tong C."/>
        </authorList>
    </citation>
    <scope>NUCLEOTIDE SEQUENCE</scope>
    <source>
        <tissue evidence="4">Leaf</tissue>
    </source>
</reference>
<evidence type="ECO:0000313" key="5">
    <source>
        <dbReference type="Proteomes" id="UP000807159"/>
    </source>
</evidence>
<evidence type="ECO:0000256" key="3">
    <source>
        <dbReference type="ARBA" id="ARBA00022679"/>
    </source>
</evidence>
<dbReference type="InterPro" id="IPR050481">
    <property type="entry name" value="UDP-glycosyltransf_plant"/>
</dbReference>
<gene>
    <name evidence="4" type="ORF">H0E87_028134</name>
</gene>
<accession>A0A8T2WU10</accession>
<evidence type="ECO:0000256" key="1">
    <source>
        <dbReference type="ARBA" id="ARBA00009995"/>
    </source>
</evidence>
<comment type="similarity">
    <text evidence="1">Belongs to the UDP-glycosyltransferase family.</text>
</comment>
<dbReference type="PANTHER" id="PTHR48048:SF76">
    <property type="entry name" value="UDP-GLYCOSYLTRANSFERASE 708D1-LIKE"/>
    <property type="match status" value="1"/>
</dbReference>
<dbReference type="PANTHER" id="PTHR48048">
    <property type="entry name" value="GLYCOSYLTRANSFERASE"/>
    <property type="match status" value="1"/>
</dbReference>
<comment type="caution">
    <text evidence="4">The sequence shown here is derived from an EMBL/GenBank/DDBJ whole genome shotgun (WGS) entry which is preliminary data.</text>
</comment>
<dbReference type="AlphaFoldDB" id="A0A8T2WU10"/>
<keyword evidence="5" id="KW-1185">Reference proteome</keyword>
<dbReference type="Gene3D" id="3.40.50.2000">
    <property type="entry name" value="Glycogen Phosphorylase B"/>
    <property type="match status" value="2"/>
</dbReference>
<keyword evidence="3" id="KW-0808">Transferase</keyword>
<dbReference type="CDD" id="cd03784">
    <property type="entry name" value="GT1_Gtf-like"/>
    <property type="match status" value="1"/>
</dbReference>
<organism evidence="4 5">
    <name type="scientific">Populus deltoides</name>
    <name type="common">Eastern poplar</name>
    <name type="synonym">Eastern cottonwood</name>
    <dbReference type="NCBI Taxonomy" id="3696"/>
    <lineage>
        <taxon>Eukaryota</taxon>
        <taxon>Viridiplantae</taxon>
        <taxon>Streptophyta</taxon>
        <taxon>Embryophyta</taxon>
        <taxon>Tracheophyta</taxon>
        <taxon>Spermatophyta</taxon>
        <taxon>Magnoliopsida</taxon>
        <taxon>eudicotyledons</taxon>
        <taxon>Gunneridae</taxon>
        <taxon>Pentapetalae</taxon>
        <taxon>rosids</taxon>
        <taxon>fabids</taxon>
        <taxon>Malpighiales</taxon>
        <taxon>Salicaceae</taxon>
        <taxon>Saliceae</taxon>
        <taxon>Populus</taxon>
    </lineage>
</organism>
<protein>
    <submittedName>
        <fullName evidence="4">Uncharacterized protein</fullName>
    </submittedName>
</protein>
<dbReference type="Proteomes" id="UP000807159">
    <property type="component" value="Chromosome 17"/>
</dbReference>
<sequence>MSSSRDQKLAHVALLPSAGMGHLTPFLRLAALLTARNVQVTFITPHPTVSLTESHALSGFFASFPQVKQKQFHLLPLEENSADPFFYHMQLIKSSCHLLSPLLSALTPSLSGFITDMTLASTVIPITQAISLPNYVLFTSSAKMMTLFLSYPTLAGSKALDDLDETDVIKIRNVELMPKSLVPPPLLQKSNNFFKNSFIEDGRKVTESCGILLNTFVSFELESLRKINDGQVLERLPSVVAIGPLPPCNSEKSQLQLTWLDDQPAGSVLYVSFGSRTALARDQIRELGEGLIKSGSRFVWVVKDKKVDKEDSEELEEALGIKEDARKAVGFGGSSDKGLTELISMWKHF</sequence>
<dbReference type="GO" id="GO:0035251">
    <property type="term" value="F:UDP-glucosyltransferase activity"/>
    <property type="evidence" value="ECO:0007669"/>
    <property type="project" value="InterPro"/>
</dbReference>
<keyword evidence="2" id="KW-0328">Glycosyltransferase</keyword>
<evidence type="ECO:0000256" key="2">
    <source>
        <dbReference type="ARBA" id="ARBA00022676"/>
    </source>
</evidence>
<dbReference type="EMBL" id="JACEGQ020000017">
    <property type="protein sequence ID" value="KAH8483613.1"/>
    <property type="molecule type" value="Genomic_DNA"/>
</dbReference>